<dbReference type="AlphaFoldDB" id="A0A835V2H0"/>
<accession>A0A835V2H0</accession>
<evidence type="ECO:0000313" key="1">
    <source>
        <dbReference type="EMBL" id="KAG0481285.1"/>
    </source>
</evidence>
<comment type="caution">
    <text evidence="1">The sequence shown here is derived from an EMBL/GenBank/DDBJ whole genome shotgun (WGS) entry which is preliminary data.</text>
</comment>
<name>A0A835V2H0_VANPL</name>
<dbReference type="Proteomes" id="UP000636800">
    <property type="component" value="Chromosome 5"/>
</dbReference>
<evidence type="ECO:0000313" key="2">
    <source>
        <dbReference type="Proteomes" id="UP000636800"/>
    </source>
</evidence>
<organism evidence="1 2">
    <name type="scientific">Vanilla planifolia</name>
    <name type="common">Vanilla</name>
    <dbReference type="NCBI Taxonomy" id="51239"/>
    <lineage>
        <taxon>Eukaryota</taxon>
        <taxon>Viridiplantae</taxon>
        <taxon>Streptophyta</taxon>
        <taxon>Embryophyta</taxon>
        <taxon>Tracheophyta</taxon>
        <taxon>Spermatophyta</taxon>
        <taxon>Magnoliopsida</taxon>
        <taxon>Liliopsida</taxon>
        <taxon>Asparagales</taxon>
        <taxon>Orchidaceae</taxon>
        <taxon>Vanilloideae</taxon>
        <taxon>Vanilleae</taxon>
        <taxon>Vanilla</taxon>
    </lineage>
</organism>
<dbReference type="EMBL" id="JADCNL010000005">
    <property type="protein sequence ID" value="KAG0481285.1"/>
    <property type="molecule type" value="Genomic_DNA"/>
</dbReference>
<proteinExistence type="predicted"/>
<reference evidence="1 2" key="1">
    <citation type="journal article" date="2020" name="Nat. Food">
        <title>A phased Vanilla planifolia genome enables genetic improvement of flavour and production.</title>
        <authorList>
            <person name="Hasing T."/>
            <person name="Tang H."/>
            <person name="Brym M."/>
            <person name="Khazi F."/>
            <person name="Huang T."/>
            <person name="Chambers A.H."/>
        </authorList>
    </citation>
    <scope>NUCLEOTIDE SEQUENCE [LARGE SCALE GENOMIC DNA]</scope>
    <source>
        <tissue evidence="1">Leaf</tissue>
    </source>
</reference>
<protein>
    <submittedName>
        <fullName evidence="1">Uncharacterized protein</fullName>
    </submittedName>
</protein>
<dbReference type="OrthoDB" id="747111at2759"/>
<sequence length="185" mass="20064">MASRTRPHSLPMEGGDVPKRTIAEVTKLRGKMDEFWGFGTNAEEGFDSIYDSRSKGVVAIELIPPGFGVQIISPHLCLQRRSNKIHQTSNGLYGRGVLPVGHPPSCYQNVRFSSDEMQSSISWFNGRAFHSSNLGAVVTNTLSTASHDPDATPARSPGPSLISSCTLTGNKKLDAAYKELLEMAD</sequence>
<gene>
    <name evidence="1" type="ORF">HPP92_012143</name>
</gene>
<keyword evidence="2" id="KW-1185">Reference proteome</keyword>